<dbReference type="InterPro" id="IPR050365">
    <property type="entry name" value="TIM50"/>
</dbReference>
<accession>A0A3S4B437</accession>
<dbReference type="Pfam" id="PF03031">
    <property type="entry name" value="NIF"/>
    <property type="match status" value="1"/>
</dbReference>
<dbReference type="InterPro" id="IPR004274">
    <property type="entry name" value="FCP1_dom"/>
</dbReference>
<dbReference type="GO" id="GO:0015031">
    <property type="term" value="P:protein transport"/>
    <property type="evidence" value="ECO:0007669"/>
    <property type="project" value="UniProtKB-KW"/>
</dbReference>
<comment type="similarity">
    <text evidence="1">Belongs to the TIM50 family.</text>
</comment>
<dbReference type="SMART" id="SM00577">
    <property type="entry name" value="CPDc"/>
    <property type="match status" value="1"/>
</dbReference>
<dbReference type="GO" id="GO:0005744">
    <property type="term" value="C:TIM23 mitochondrial import inner membrane translocase complex"/>
    <property type="evidence" value="ECO:0007669"/>
    <property type="project" value="UniProtKB-UniRule"/>
</dbReference>
<evidence type="ECO:0000259" key="3">
    <source>
        <dbReference type="PROSITE" id="PS50969"/>
    </source>
</evidence>
<dbReference type="InterPro" id="IPR023214">
    <property type="entry name" value="HAD_sf"/>
</dbReference>
<keyword evidence="1" id="KW-0496">Mitochondrion</keyword>
<feature type="domain" description="FCP1 homology" evidence="3">
    <location>
        <begin position="145"/>
        <end position="320"/>
    </location>
</feature>
<dbReference type="Proteomes" id="UP000289323">
    <property type="component" value="Unassembled WGS sequence"/>
</dbReference>
<comment type="subcellular location">
    <subcellularLocation>
        <location evidence="1">Mitochondrion inner membrane</location>
        <topology evidence="1">Single-pass membrane protein</topology>
    </subcellularLocation>
</comment>
<sequence>MGRYRPRSRSRHRQPEGEYAPPALNDFRQGDRYVPSMPNAFNQFGTQFGTQVVPSSSFSPFYTQPPPQRQDHSAYPTFPQNGLAIPAPPTAAPVAANTSNGSRPAPSPTAEARDAISPPSAESGGIPEPTAAYLMRAFCPPLLLPAPQPLLVVIDLNGTLLHRPNKRSPTKFIERPLARAFLRHCIDTYHVVIWSSARPENVQRMCAQLLPPAYLARVVAVWGRDRFGLTPADYARRTQCYKRLTRLWADPAVRAAHPQSGATGWPAGPRCWDQGNTVLIDDSAEKARSEPHNAVTLPEFAGDLAAEQQLQPWEEELEGEDSQQVLARVAKYLGVLAWQVDVSAYIRARPFTMGPGKGNISGPGA</sequence>
<dbReference type="EMBL" id="OUUZ01000008">
    <property type="protein sequence ID" value="SPQ21253.1"/>
    <property type="molecule type" value="Genomic_DNA"/>
</dbReference>
<evidence type="ECO:0000313" key="4">
    <source>
        <dbReference type="EMBL" id="SPQ21253.1"/>
    </source>
</evidence>
<feature type="region of interest" description="Disordered" evidence="2">
    <location>
        <begin position="55"/>
        <end position="124"/>
    </location>
</feature>
<feature type="compositionally biased region" description="Basic residues" evidence="2">
    <location>
        <begin position="1"/>
        <end position="12"/>
    </location>
</feature>
<keyword evidence="1" id="KW-0653">Protein transport</keyword>
<proteinExistence type="inferred from homology"/>
<evidence type="ECO:0000256" key="1">
    <source>
        <dbReference type="RuleBase" id="RU365079"/>
    </source>
</evidence>
<dbReference type="InterPro" id="IPR036412">
    <property type="entry name" value="HAD-like_sf"/>
</dbReference>
<protein>
    <recommendedName>
        <fullName evidence="1">Mitochondrial import inner membrane translocase subunit TIM50</fullName>
    </recommendedName>
</protein>
<gene>
    <name evidence="4" type="ORF">TT172_LOCUS3672</name>
</gene>
<comment type="subunit">
    <text evidence="1">Component of the TIM23 complex.</text>
</comment>
<feature type="region of interest" description="Disordered" evidence="2">
    <location>
        <begin position="1"/>
        <end position="39"/>
    </location>
</feature>
<keyword evidence="1" id="KW-0813">Transport</keyword>
<evidence type="ECO:0000313" key="5">
    <source>
        <dbReference type="Proteomes" id="UP000289323"/>
    </source>
</evidence>
<name>A0A3S4B437_9PEZI</name>
<keyword evidence="1" id="KW-0811">Translocation</keyword>
<dbReference type="PROSITE" id="PS50969">
    <property type="entry name" value="FCP1"/>
    <property type="match status" value="1"/>
</dbReference>
<organism evidence="4 5">
    <name type="scientific">Thermothielavioides terrestris</name>
    <dbReference type="NCBI Taxonomy" id="2587410"/>
    <lineage>
        <taxon>Eukaryota</taxon>
        <taxon>Fungi</taxon>
        <taxon>Dikarya</taxon>
        <taxon>Ascomycota</taxon>
        <taxon>Pezizomycotina</taxon>
        <taxon>Sordariomycetes</taxon>
        <taxon>Sordariomycetidae</taxon>
        <taxon>Sordariales</taxon>
        <taxon>Chaetomiaceae</taxon>
        <taxon>Thermothielavioides</taxon>
    </lineage>
</organism>
<evidence type="ECO:0000256" key="2">
    <source>
        <dbReference type="SAM" id="MobiDB-lite"/>
    </source>
</evidence>
<dbReference type="Gene3D" id="3.40.50.1000">
    <property type="entry name" value="HAD superfamily/HAD-like"/>
    <property type="match status" value="1"/>
</dbReference>
<dbReference type="PANTHER" id="PTHR12210">
    <property type="entry name" value="DULLARD PROTEIN PHOSPHATASE"/>
    <property type="match status" value="1"/>
</dbReference>
<keyword evidence="1" id="KW-0809">Transit peptide</keyword>
<dbReference type="SUPFAM" id="SSF56784">
    <property type="entry name" value="HAD-like"/>
    <property type="match status" value="1"/>
</dbReference>
<comment type="function">
    <text evidence="1">Essential component of the TIM23 complex, a complex that mediates the translocation of transit peptide-containing proteins across the mitochondrial inner membrane.</text>
</comment>
<reference evidence="4 5" key="1">
    <citation type="submission" date="2018-04" db="EMBL/GenBank/DDBJ databases">
        <authorList>
            <person name="Huttner S."/>
            <person name="Dainat J."/>
        </authorList>
    </citation>
    <scope>NUCLEOTIDE SEQUENCE [LARGE SCALE GENOMIC DNA]</scope>
</reference>
<dbReference type="AlphaFoldDB" id="A0A3S4B437"/>